<dbReference type="AlphaFoldDB" id="A0A3E3IBZ2"/>
<name>A0A3E3IBZ2_9FIRM</name>
<sequence length="588" mass="68509">MIDLEEYLRELEEEDDREQKDNVAYQENLFAEYVLRKKDRIDERQKLEKRFAAGELVTGEKGLRKELAAFDLAYFGRAYLPHYFTRKSPAFHEELDELWSSGVMKGKNPFRDAKEIARLDGSQQAIAAPRGHAKTTNFTFKDTLHAVLYQYKHYPILLSDSSEQAEGFLDDIKTELEDNPHILEDFGILKGDKVWRSSVILTKTGIKLEAIGSGKKIRGRRHRNWRPDLLVLDDIENDENVNTPEQRKKLKSWFDKAVSKAGDTYTDIMYIGTILHYDSLLSRVLVNPTYRTKKYRAVLSFATNTALWEEWERIYTNLFDEDHEANAWTFFQANEKEMLEGTQVLWEEKNPYYKLMQKRLSEGEASFNSELQNDPIDPENADFSEEWLDYYEPELMDFSKPNFLLVGANDPSLGKNKKADTSTIIDLALDLNTGYMYVLGASVEKRKPDVIIDDVIETHRRYKRDLKKGYYKFGVETVQFQYFFKDVMAAKALEAGEYIPIEEIQSIANKELRIRSLQPFVKNKWIKFNRNHKELIKQLTEFPMGANDDAPDGLQMAVSLAQSVRATASRPEYKTVQRRRSNFRKGAW</sequence>
<dbReference type="InterPro" id="IPR027417">
    <property type="entry name" value="P-loop_NTPase"/>
</dbReference>
<dbReference type="Proteomes" id="UP000261166">
    <property type="component" value="Unassembled WGS sequence"/>
</dbReference>
<gene>
    <name evidence="2" type="ORF">DWY69_27265</name>
</gene>
<dbReference type="RefSeq" id="WP_025489423.1">
    <property type="nucleotide sequence ID" value="NZ_QVLU01000039.1"/>
</dbReference>
<accession>A0A3E3IBZ2</accession>
<keyword evidence="1" id="KW-0175">Coiled coil</keyword>
<protein>
    <recommendedName>
        <fullName evidence="4">Terminase large subunit gp17-like C-terminal domain-containing protein</fullName>
    </recommendedName>
</protein>
<evidence type="ECO:0000313" key="3">
    <source>
        <dbReference type="Proteomes" id="UP000261166"/>
    </source>
</evidence>
<dbReference type="EMBL" id="QVLU01000039">
    <property type="protein sequence ID" value="RGE64563.1"/>
    <property type="molecule type" value="Genomic_DNA"/>
</dbReference>
<feature type="coiled-coil region" evidence="1">
    <location>
        <begin position="1"/>
        <end position="28"/>
    </location>
</feature>
<evidence type="ECO:0008006" key="4">
    <source>
        <dbReference type="Google" id="ProtNLM"/>
    </source>
</evidence>
<dbReference type="InterPro" id="IPR006517">
    <property type="entry name" value="Phage_terminase_lsu-like_C"/>
</dbReference>
<dbReference type="NCBIfam" id="TIGR01630">
    <property type="entry name" value="psiM2_ORF9"/>
    <property type="match status" value="1"/>
</dbReference>
<reference evidence="2 3" key="1">
    <citation type="submission" date="2018-08" db="EMBL/GenBank/DDBJ databases">
        <title>A genome reference for cultivated species of the human gut microbiota.</title>
        <authorList>
            <person name="Zou Y."/>
            <person name="Xue W."/>
            <person name="Luo G."/>
        </authorList>
    </citation>
    <scope>NUCLEOTIDE SEQUENCE [LARGE SCALE GENOMIC DNA]</scope>
    <source>
        <strain evidence="2 3">AF26-4BH</strain>
    </source>
</reference>
<proteinExistence type="predicted"/>
<dbReference type="Gene3D" id="3.40.50.300">
    <property type="entry name" value="P-loop containing nucleotide triphosphate hydrolases"/>
    <property type="match status" value="1"/>
</dbReference>
<organism evidence="2 3">
    <name type="scientific">Eisenbergiella massiliensis</name>
    <dbReference type="NCBI Taxonomy" id="1720294"/>
    <lineage>
        <taxon>Bacteria</taxon>
        <taxon>Bacillati</taxon>
        <taxon>Bacillota</taxon>
        <taxon>Clostridia</taxon>
        <taxon>Lachnospirales</taxon>
        <taxon>Lachnospiraceae</taxon>
        <taxon>Eisenbergiella</taxon>
    </lineage>
</organism>
<comment type="caution">
    <text evidence="2">The sequence shown here is derived from an EMBL/GenBank/DDBJ whole genome shotgun (WGS) entry which is preliminary data.</text>
</comment>
<evidence type="ECO:0000256" key="1">
    <source>
        <dbReference type="SAM" id="Coils"/>
    </source>
</evidence>
<evidence type="ECO:0000313" key="2">
    <source>
        <dbReference type="EMBL" id="RGE64563.1"/>
    </source>
</evidence>
<dbReference type="OrthoDB" id="378710at2"/>